<dbReference type="InterPro" id="IPR006037">
    <property type="entry name" value="RCK_C"/>
</dbReference>
<dbReference type="GO" id="GO:0008324">
    <property type="term" value="F:monoatomic cation transmembrane transporter activity"/>
    <property type="evidence" value="ECO:0007669"/>
    <property type="project" value="InterPro"/>
</dbReference>
<dbReference type="InterPro" id="IPR036721">
    <property type="entry name" value="RCK_C_sf"/>
</dbReference>
<feature type="transmembrane region" description="Helical" evidence="8">
    <location>
        <begin position="301"/>
        <end position="321"/>
    </location>
</feature>
<dbReference type="PATRIC" id="fig|1302648.3.peg.1244"/>
<dbReference type="GO" id="GO:0006813">
    <property type="term" value="P:potassium ion transport"/>
    <property type="evidence" value="ECO:0007669"/>
    <property type="project" value="InterPro"/>
</dbReference>
<feature type="transmembrane region" description="Helical" evidence="8">
    <location>
        <begin position="153"/>
        <end position="177"/>
    </location>
</feature>
<comment type="subcellular location">
    <subcellularLocation>
        <location evidence="1">Membrane</location>
        <topology evidence="1">Multi-pass membrane protein</topology>
    </subcellularLocation>
</comment>
<dbReference type="GO" id="GO:0005886">
    <property type="term" value="C:plasma membrane"/>
    <property type="evidence" value="ECO:0007669"/>
    <property type="project" value="TreeGrafter"/>
</dbReference>
<keyword evidence="5" id="KW-0406">Ion transport</keyword>
<evidence type="ECO:0000256" key="2">
    <source>
        <dbReference type="ARBA" id="ARBA00022448"/>
    </source>
</evidence>
<dbReference type="Pfam" id="PF00654">
    <property type="entry name" value="Voltage_CLC"/>
    <property type="match status" value="1"/>
</dbReference>
<evidence type="ECO:0000256" key="7">
    <source>
        <dbReference type="ARBA" id="ARBA00023214"/>
    </source>
</evidence>
<proteinExistence type="predicted"/>
<gene>
    <name evidence="10" type="ORF">TMU3MR103_1277</name>
</gene>
<feature type="transmembrane region" description="Helical" evidence="8">
    <location>
        <begin position="12"/>
        <end position="37"/>
    </location>
</feature>
<dbReference type="AlphaFoldDB" id="A0A091C438"/>
<dbReference type="PANTHER" id="PTHR45711:SF6">
    <property type="entry name" value="CHLORIDE CHANNEL PROTEIN"/>
    <property type="match status" value="1"/>
</dbReference>
<dbReference type="InterPro" id="IPR014743">
    <property type="entry name" value="Cl-channel_core"/>
</dbReference>
<evidence type="ECO:0000256" key="6">
    <source>
        <dbReference type="ARBA" id="ARBA00023136"/>
    </source>
</evidence>
<keyword evidence="3 8" id="KW-0812">Transmembrane</keyword>
<feature type="transmembrane region" description="Helical" evidence="8">
    <location>
        <begin position="189"/>
        <end position="214"/>
    </location>
</feature>
<feature type="transmembrane region" description="Helical" evidence="8">
    <location>
        <begin position="226"/>
        <end position="244"/>
    </location>
</feature>
<dbReference type="EMBL" id="JPVT01000127">
    <property type="protein sequence ID" value="KFN90852.1"/>
    <property type="molecule type" value="Genomic_DNA"/>
</dbReference>
<feature type="transmembrane region" description="Helical" evidence="8">
    <location>
        <begin position="57"/>
        <end position="76"/>
    </location>
</feature>
<feature type="domain" description="RCK C-terminal" evidence="9">
    <location>
        <begin position="424"/>
        <end position="506"/>
    </location>
</feature>
<evidence type="ECO:0000259" key="9">
    <source>
        <dbReference type="PROSITE" id="PS51202"/>
    </source>
</evidence>
<keyword evidence="6 8" id="KW-0472">Membrane</keyword>
<keyword evidence="2" id="KW-0813">Transport</keyword>
<evidence type="ECO:0000256" key="8">
    <source>
        <dbReference type="SAM" id="Phobius"/>
    </source>
</evidence>
<dbReference type="InterPro" id="IPR001807">
    <property type="entry name" value="ClC"/>
</dbReference>
<evidence type="ECO:0000313" key="10">
    <source>
        <dbReference type="EMBL" id="KFN90852.1"/>
    </source>
</evidence>
<dbReference type="PRINTS" id="PR00762">
    <property type="entry name" value="CLCHANNEL"/>
</dbReference>
<comment type="caution">
    <text evidence="10">The sequence shown here is derived from an EMBL/GenBank/DDBJ whole genome shotgun (WGS) entry which is preliminary data.</text>
</comment>
<dbReference type="PANTHER" id="PTHR45711">
    <property type="entry name" value="CHLORIDE CHANNEL PROTEIN"/>
    <property type="match status" value="1"/>
</dbReference>
<dbReference type="RefSeq" id="WP_028789425.1">
    <property type="nucleotide sequence ID" value="NZ_JPVT01000127.1"/>
</dbReference>
<evidence type="ECO:0000256" key="3">
    <source>
        <dbReference type="ARBA" id="ARBA00022692"/>
    </source>
</evidence>
<feature type="transmembrane region" description="Helical" evidence="8">
    <location>
        <begin position="264"/>
        <end position="280"/>
    </location>
</feature>
<feature type="transmembrane region" description="Helical" evidence="8">
    <location>
        <begin position="327"/>
        <end position="347"/>
    </location>
</feature>
<dbReference type="SUPFAM" id="SSF116726">
    <property type="entry name" value="TrkA C-terminal domain-like"/>
    <property type="match status" value="1"/>
</dbReference>
<keyword evidence="7" id="KW-0868">Chloride</keyword>
<dbReference type="Gene3D" id="3.30.70.1450">
    <property type="entry name" value="Regulator of K+ conductance, C-terminal domain"/>
    <property type="match status" value="1"/>
</dbReference>
<evidence type="ECO:0000313" key="11">
    <source>
        <dbReference type="Proteomes" id="UP000029381"/>
    </source>
</evidence>
<organism evidence="10 11">
    <name type="scientific">Tetragenococcus muriaticus 3MR10-3</name>
    <dbReference type="NCBI Taxonomy" id="1302648"/>
    <lineage>
        <taxon>Bacteria</taxon>
        <taxon>Bacillati</taxon>
        <taxon>Bacillota</taxon>
        <taxon>Bacilli</taxon>
        <taxon>Lactobacillales</taxon>
        <taxon>Enterococcaceae</taxon>
        <taxon>Tetragenococcus</taxon>
    </lineage>
</organism>
<keyword evidence="4 8" id="KW-1133">Transmembrane helix</keyword>
<keyword evidence="11" id="KW-1185">Reference proteome</keyword>
<evidence type="ECO:0000256" key="4">
    <source>
        <dbReference type="ARBA" id="ARBA00022989"/>
    </source>
</evidence>
<feature type="transmembrane region" description="Helical" evidence="8">
    <location>
        <begin position="359"/>
        <end position="383"/>
    </location>
</feature>
<dbReference type="Pfam" id="PF02080">
    <property type="entry name" value="TrkA_C"/>
    <property type="match status" value="1"/>
</dbReference>
<dbReference type="CDD" id="cd01031">
    <property type="entry name" value="EriC"/>
    <property type="match status" value="1"/>
</dbReference>
<dbReference type="GO" id="GO:0005247">
    <property type="term" value="F:voltage-gated chloride channel activity"/>
    <property type="evidence" value="ECO:0007669"/>
    <property type="project" value="TreeGrafter"/>
</dbReference>
<dbReference type="Proteomes" id="UP000029381">
    <property type="component" value="Unassembled WGS sequence"/>
</dbReference>
<dbReference type="Gene3D" id="1.10.3080.10">
    <property type="entry name" value="Clc chloride channel"/>
    <property type="match status" value="1"/>
</dbReference>
<evidence type="ECO:0000256" key="5">
    <source>
        <dbReference type="ARBA" id="ARBA00023065"/>
    </source>
</evidence>
<dbReference type="PROSITE" id="PS51202">
    <property type="entry name" value="RCK_C"/>
    <property type="match status" value="1"/>
</dbReference>
<protein>
    <submittedName>
        <fullName evidence="10">Voltage-gated chloride channel family protein</fullName>
    </submittedName>
</protein>
<reference evidence="10 11" key="1">
    <citation type="submission" date="2014-08" db="EMBL/GenBank/DDBJ databases">
        <title>Genome sequence of Tetragenococcus muriaticus.</title>
        <authorList>
            <person name="Chuea-nongthon C."/>
            <person name="Rodtong S."/>
            <person name="Yongsawatdigul J."/>
            <person name="Steele J.L."/>
            <person name="Liu X.-y."/>
            <person name="Speers J."/>
            <person name="Glasner J.D."/>
            <person name="Neeno-Eckwall E.C."/>
        </authorList>
    </citation>
    <scope>NUCLEOTIDE SEQUENCE [LARGE SCALE GENOMIC DNA]</scope>
    <source>
        <strain evidence="10 11">3MR10-3</strain>
    </source>
</reference>
<sequence length="511" mass="56796">MLKKLHTTDQTRLYFILKGGIVGIISGVLVSIFRLTIEKMTEYVQHFYLFAQEKPLWLIFWAMLSIVVAIFIGYLIKAQPHISGSGVPQVEGLLQEEIHYRWFPVLLNKFVGGILAIGPGLFLGREGPSIQLGASVGQGLSSTYDSPKYEQKILISSGASAGLAAAFNAPIAAVLFIVEEVHHTFSPLIWLTSLVSSIIANFISLYIFGLQPVLYLGHMEDLPLKYYGLLLILGVFLGVLGRMYQKNLLNLPKWFNKLPIPSPFYGLVPLLLVIPIGFYFPNLLGGGNQIILNLEENSHSLYLLLLLFLLRYLFSMISYGSNLPGGIFLPILSLGAILGALFGVFSIEYLGLESFYLKNFIIIAMAGYFTAIGKAPLTAIILVTEMVGSINHLMPLGFVALIAYIVVDSLGGHPIYESLLDRLVSFKKIADPNEKIVIEFPVTAESILDGMPVRDFVWPEETLLVSIRRNEQDILPHGDTILRMDDTLLILTDTDHATDVRRQLRKKTLIK</sequence>
<evidence type="ECO:0000256" key="1">
    <source>
        <dbReference type="ARBA" id="ARBA00004141"/>
    </source>
</evidence>
<dbReference type="SUPFAM" id="SSF81340">
    <property type="entry name" value="Clc chloride channel"/>
    <property type="match status" value="1"/>
</dbReference>
<name>A0A091C438_9ENTE</name>
<accession>A0A091C438</accession>